<dbReference type="Pfam" id="PF00079">
    <property type="entry name" value="Serpin"/>
    <property type="match status" value="1"/>
</dbReference>
<keyword evidence="3" id="KW-0722">Serine protease inhibitor</keyword>
<evidence type="ECO:0000313" key="3">
    <source>
        <dbReference type="EMBL" id="GGN95712.1"/>
    </source>
</evidence>
<dbReference type="PANTHER" id="PTHR11461">
    <property type="entry name" value="SERINE PROTEASE INHIBITOR, SERPIN"/>
    <property type="match status" value="1"/>
</dbReference>
<dbReference type="Proteomes" id="UP000606653">
    <property type="component" value="Unassembled WGS sequence"/>
</dbReference>
<sequence length="440" mass="48648">MYTTKKKYTTGKRPEIKKNLKKIGMRSLVLASLVAVTAGCSNETETEAYQSAYTAEDVNPKLAASMNRFALDFYTMLEQHPGEKDVGPNRMISPAGIAMALSMLKAGAEGETKRQMDEALRLNGMSLEDLAKGQMILRDLLRGSDPSVHMAIANSLWSREGFELNKDYVSQIEKSYGAQVQALDFSKEQAVNTMNQWASDNTAGKIPKVIEAPLSDELMLLLMNAMYFKGDWTEPFEKEQTKDLPFHTEDGEAVDVPTMHQSGDYDYLDEEGFQAIRLPYGESKNFGMILALPDEDRSLDDFKRRNLPEFEKWSKDLTDQPGIIELPRFKLSDKLELNDALSALGMPAAFDDQQAELGGLAASGADPGELYVDFVTHDTFVEVNEEGTEAAAVTVIGVEAGSAPPAPFELKLNRPFFFAITDRTTGLIVFMGEVGNPLES</sequence>
<keyword evidence="4" id="KW-1185">Reference proteome</keyword>
<accession>A0ABQ2KWU3</accession>
<dbReference type="SUPFAM" id="SSF56574">
    <property type="entry name" value="Serpins"/>
    <property type="match status" value="1"/>
</dbReference>
<dbReference type="PANTHER" id="PTHR11461:SF211">
    <property type="entry name" value="GH10112P-RELATED"/>
    <property type="match status" value="1"/>
</dbReference>
<dbReference type="InterPro" id="IPR042178">
    <property type="entry name" value="Serpin_sf_1"/>
</dbReference>
<organism evidence="3 4">
    <name type="scientific">Saccharibacillus kuerlensis</name>
    <dbReference type="NCBI Taxonomy" id="459527"/>
    <lineage>
        <taxon>Bacteria</taxon>
        <taxon>Bacillati</taxon>
        <taxon>Bacillota</taxon>
        <taxon>Bacilli</taxon>
        <taxon>Bacillales</taxon>
        <taxon>Paenibacillaceae</taxon>
        <taxon>Saccharibacillus</taxon>
    </lineage>
</organism>
<evidence type="ECO:0000259" key="2">
    <source>
        <dbReference type="SMART" id="SM00093"/>
    </source>
</evidence>
<dbReference type="InterPro" id="IPR023795">
    <property type="entry name" value="Serpin_CS"/>
</dbReference>
<dbReference type="SMART" id="SM00093">
    <property type="entry name" value="SERPIN"/>
    <property type="match status" value="1"/>
</dbReference>
<dbReference type="InterPro" id="IPR023796">
    <property type="entry name" value="Serpin_dom"/>
</dbReference>
<name>A0ABQ2KWU3_9BACL</name>
<reference evidence="4" key="1">
    <citation type="journal article" date="2019" name="Int. J. Syst. Evol. Microbiol.">
        <title>The Global Catalogue of Microorganisms (GCM) 10K type strain sequencing project: providing services to taxonomists for standard genome sequencing and annotation.</title>
        <authorList>
            <consortium name="The Broad Institute Genomics Platform"/>
            <consortium name="The Broad Institute Genome Sequencing Center for Infectious Disease"/>
            <person name="Wu L."/>
            <person name="Ma J."/>
        </authorList>
    </citation>
    <scope>NUCLEOTIDE SEQUENCE [LARGE SCALE GENOMIC DNA]</scope>
    <source>
        <strain evidence="4">CGMCC 1.6964</strain>
    </source>
</reference>
<dbReference type="Gene3D" id="3.30.497.10">
    <property type="entry name" value="Antithrombin, subunit I, domain 2"/>
    <property type="match status" value="1"/>
</dbReference>
<comment type="similarity">
    <text evidence="1">Belongs to the serpin family.</text>
</comment>
<dbReference type="InterPro" id="IPR000215">
    <property type="entry name" value="Serpin_fam"/>
</dbReference>
<protein>
    <submittedName>
        <fullName evidence="3">Serine protease inhibitor</fullName>
    </submittedName>
</protein>
<evidence type="ECO:0000313" key="4">
    <source>
        <dbReference type="Proteomes" id="UP000606653"/>
    </source>
</evidence>
<dbReference type="Gene3D" id="2.30.39.10">
    <property type="entry name" value="Alpha-1-antitrypsin, domain 1"/>
    <property type="match status" value="1"/>
</dbReference>
<dbReference type="InterPro" id="IPR036186">
    <property type="entry name" value="Serpin_sf"/>
</dbReference>
<dbReference type="EMBL" id="BMLN01000003">
    <property type="protein sequence ID" value="GGN95712.1"/>
    <property type="molecule type" value="Genomic_DNA"/>
</dbReference>
<dbReference type="GO" id="GO:0004867">
    <property type="term" value="F:serine-type endopeptidase inhibitor activity"/>
    <property type="evidence" value="ECO:0007669"/>
    <property type="project" value="UniProtKB-KW"/>
</dbReference>
<evidence type="ECO:0000256" key="1">
    <source>
        <dbReference type="RuleBase" id="RU000411"/>
    </source>
</evidence>
<dbReference type="InterPro" id="IPR042185">
    <property type="entry name" value="Serpin_sf_2"/>
</dbReference>
<dbReference type="CDD" id="cd19588">
    <property type="entry name" value="serpin_miropin-like"/>
    <property type="match status" value="1"/>
</dbReference>
<comment type="caution">
    <text evidence="3">The sequence shown here is derived from an EMBL/GenBank/DDBJ whole genome shotgun (WGS) entry which is preliminary data.</text>
</comment>
<feature type="domain" description="Serpin" evidence="2">
    <location>
        <begin position="71"/>
        <end position="437"/>
    </location>
</feature>
<gene>
    <name evidence="3" type="ORF">GCM10010969_11870</name>
</gene>
<proteinExistence type="inferred from homology"/>
<dbReference type="RefSeq" id="WP_018977498.1">
    <property type="nucleotide sequence ID" value="NZ_BMLN01000003.1"/>
</dbReference>
<keyword evidence="3" id="KW-0646">Protease inhibitor</keyword>
<dbReference type="PROSITE" id="PS00284">
    <property type="entry name" value="SERPIN"/>
    <property type="match status" value="1"/>
</dbReference>